<dbReference type="HAMAP" id="MF_00743">
    <property type="entry name" value="FumaraseC"/>
    <property type="match status" value="1"/>
</dbReference>
<dbReference type="NCBIfam" id="NF008909">
    <property type="entry name" value="PRK12273.1"/>
    <property type="match status" value="1"/>
</dbReference>
<feature type="active site" description="Proton donor/acceptor" evidence="5">
    <location>
        <position position="197"/>
    </location>
</feature>
<dbReference type="InterPro" id="IPR024083">
    <property type="entry name" value="Fumarase/histidase_N"/>
</dbReference>
<sequence length="474" mass="51070">MTDYRTEHDSMGDVKVPSSAYYGAQTQRAVDNFPISGWRLPDAMIRAMGMVKHACGVANRDLGKLTGSGKNPLTDSQVDAMLAAAEEVIDGTLTEHFPIDVFQTGSGTSSNMNVNEVISNRAIEIIGGDWTKTEKSIHPNDHVNMGQSTNDTFPTAIHVATAVQIQNALLPSLKKLHAVLSEKAAAWDKVMKIGRTHLMDATPLRLGQEFGGFARQVELSIRRAEIARDSVLELPVGGTAVGSGINTHPEFGSRVAKALADRTGIAFLEAVNHFEANAQRDALVQSHGELKTIAQTLFNLSNNIRWLGSGPRCGFYEVKLPSRQPGSSIMPGKVNPVMCESMMQLTARVIGNDSVITVSGAAGGNFQLNIMMPVMAHTVLESILLLSQGTDAFVEFCAAEMEANEEACNAAVEQSLSMCTSLNPLIGYEMAAKLAKEAFASGQTIRELCLEKNILPEAELTEALDPWKMTEPQG</sequence>
<feature type="binding site" evidence="5">
    <location>
        <begin position="106"/>
        <end position="108"/>
    </location>
    <ligand>
        <name>substrate</name>
    </ligand>
</feature>
<feature type="binding site" evidence="5">
    <location>
        <begin position="148"/>
        <end position="150"/>
    </location>
    <ligand>
        <name>substrate</name>
    </ligand>
</feature>
<dbReference type="PROSITE" id="PS00163">
    <property type="entry name" value="FUMARATE_LYASES"/>
    <property type="match status" value="1"/>
</dbReference>
<dbReference type="Gene3D" id="1.10.40.30">
    <property type="entry name" value="Fumarase/aspartase (C-terminal domain)"/>
    <property type="match status" value="1"/>
</dbReference>
<organism evidence="8 9">
    <name type="scientific">Roseiconus lacunae</name>
    <dbReference type="NCBI Taxonomy" id="2605694"/>
    <lineage>
        <taxon>Bacteria</taxon>
        <taxon>Pseudomonadati</taxon>
        <taxon>Planctomycetota</taxon>
        <taxon>Planctomycetia</taxon>
        <taxon>Pirellulales</taxon>
        <taxon>Pirellulaceae</taxon>
        <taxon>Roseiconus</taxon>
    </lineage>
</organism>
<name>A0ABT7PEE8_9BACT</name>
<dbReference type="InterPro" id="IPR008948">
    <property type="entry name" value="L-Aspartase-like"/>
</dbReference>
<feature type="domain" description="Fumarase C C-terminal" evidence="7">
    <location>
        <begin position="419"/>
        <end position="471"/>
    </location>
</feature>
<feature type="binding site" evidence="5">
    <location>
        <begin position="333"/>
        <end position="335"/>
    </location>
    <ligand>
        <name>substrate</name>
    </ligand>
</feature>
<dbReference type="InterPro" id="IPR005677">
    <property type="entry name" value="Fum_hydII"/>
</dbReference>
<dbReference type="EMBL" id="JASZZN010000003">
    <property type="protein sequence ID" value="MDM4014874.1"/>
    <property type="molecule type" value="Genomic_DNA"/>
</dbReference>
<keyword evidence="4 5" id="KW-0456">Lyase</keyword>
<dbReference type="Pfam" id="PF00206">
    <property type="entry name" value="Lyase_1"/>
    <property type="match status" value="1"/>
</dbReference>
<keyword evidence="2 5" id="KW-0963">Cytoplasm</keyword>
<comment type="caution">
    <text evidence="8">The sequence shown here is derived from an EMBL/GenBank/DDBJ whole genome shotgun (WGS) entry which is preliminary data.</text>
</comment>
<dbReference type="PANTHER" id="PTHR11444">
    <property type="entry name" value="ASPARTATEAMMONIA/ARGININOSUCCINATE/ADENYLOSUCCINATE LYASE"/>
    <property type="match status" value="1"/>
</dbReference>
<evidence type="ECO:0000256" key="4">
    <source>
        <dbReference type="ARBA" id="ARBA00023239"/>
    </source>
</evidence>
<feature type="binding site" description="in site B" evidence="5">
    <location>
        <begin position="138"/>
        <end position="141"/>
    </location>
    <ligand>
        <name>substrate</name>
    </ligand>
</feature>
<evidence type="ECO:0000256" key="1">
    <source>
        <dbReference type="ARBA" id="ARBA00009084"/>
    </source>
</evidence>
<comment type="miscellaneous">
    <text evidence="5">There are 2 substrate-binding sites: the catalytic A site, and the non-catalytic B site that may play a role in the transfer of substrate or product between the active site and the solvent. Alternatively, the B site may bind allosteric effectors.</text>
</comment>
<accession>A0ABT7PEE8</accession>
<feature type="binding site" evidence="5">
    <location>
        <position position="196"/>
    </location>
    <ligand>
        <name>substrate</name>
    </ligand>
</feature>
<comment type="similarity">
    <text evidence="1 5">Belongs to the class-II fumarase/aspartase family. Fumarase subfamily.</text>
</comment>
<evidence type="ECO:0000256" key="3">
    <source>
        <dbReference type="ARBA" id="ARBA00022532"/>
    </source>
</evidence>
<dbReference type="Gene3D" id="1.10.275.10">
    <property type="entry name" value="Fumarase/aspartase (N-terminal domain)"/>
    <property type="match status" value="1"/>
</dbReference>
<dbReference type="PANTHER" id="PTHR11444:SF22">
    <property type="entry name" value="FUMARATE HYDRATASE CLASS II"/>
    <property type="match status" value="1"/>
</dbReference>
<evidence type="ECO:0000313" key="9">
    <source>
        <dbReference type="Proteomes" id="UP001239462"/>
    </source>
</evidence>
<comment type="subunit">
    <text evidence="5">Homotetramer.</text>
</comment>
<dbReference type="EC" id="4.2.1.2" evidence="5"/>
<gene>
    <name evidence="5" type="primary">fumC</name>
    <name evidence="8" type="ORF">QTN89_05485</name>
</gene>
<reference evidence="8 9" key="1">
    <citation type="submission" date="2023-06" db="EMBL/GenBank/DDBJ databases">
        <title>Roseiconus lacunae JC819 isolated from Gulf of Mannar region, Tamil Nadu.</title>
        <authorList>
            <person name="Pk S."/>
            <person name="Ch S."/>
            <person name="Ch V.R."/>
        </authorList>
    </citation>
    <scope>NUCLEOTIDE SEQUENCE [LARGE SCALE GENOMIC DNA]</scope>
    <source>
        <strain evidence="8 9">JC819</strain>
    </source>
</reference>
<dbReference type="InterPro" id="IPR000362">
    <property type="entry name" value="Fumarate_lyase_fam"/>
</dbReference>
<comment type="catalytic activity">
    <reaction evidence="5">
        <text>(S)-malate = fumarate + H2O</text>
        <dbReference type="Rhea" id="RHEA:12460"/>
        <dbReference type="ChEBI" id="CHEBI:15377"/>
        <dbReference type="ChEBI" id="CHEBI:15589"/>
        <dbReference type="ChEBI" id="CHEBI:29806"/>
        <dbReference type="EC" id="4.2.1.2"/>
    </reaction>
</comment>
<evidence type="ECO:0000256" key="2">
    <source>
        <dbReference type="ARBA" id="ARBA00022490"/>
    </source>
</evidence>
<proteinExistence type="inferred from homology"/>
<dbReference type="Proteomes" id="UP001239462">
    <property type="component" value="Unassembled WGS sequence"/>
</dbReference>
<evidence type="ECO:0000259" key="7">
    <source>
        <dbReference type="Pfam" id="PF10415"/>
    </source>
</evidence>
<comment type="subcellular location">
    <subcellularLocation>
        <location evidence="5">Cytoplasm</location>
    </subcellularLocation>
</comment>
<feature type="active site" evidence="5">
    <location>
        <position position="327"/>
    </location>
</feature>
<dbReference type="InterPro" id="IPR022761">
    <property type="entry name" value="Fumarate_lyase_N"/>
</dbReference>
<keyword evidence="9" id="KW-1185">Reference proteome</keyword>
<dbReference type="InterPro" id="IPR018951">
    <property type="entry name" value="Fumarase_C_C"/>
</dbReference>
<dbReference type="CDD" id="cd01362">
    <property type="entry name" value="Fumarase_classII"/>
    <property type="match status" value="1"/>
</dbReference>
<dbReference type="SUPFAM" id="SSF48557">
    <property type="entry name" value="L-aspartase-like"/>
    <property type="match status" value="1"/>
</dbReference>
<dbReference type="RefSeq" id="WP_289162488.1">
    <property type="nucleotide sequence ID" value="NZ_JASZZN010000003.1"/>
</dbReference>
<protein>
    <recommendedName>
        <fullName evidence="5">Fumarate hydratase class II</fullName>
        <shortName evidence="5">Fumarase C</shortName>
        <ecNumber evidence="5">4.2.1.2</ecNumber>
    </recommendedName>
    <alternativeName>
        <fullName evidence="5">Aerobic fumarase</fullName>
    </alternativeName>
    <alternativeName>
        <fullName evidence="5">Iron-independent fumarase</fullName>
    </alternativeName>
</protein>
<feature type="site" description="Important for catalytic activity" evidence="5">
    <location>
        <position position="340"/>
    </location>
</feature>
<keyword evidence="3 5" id="KW-0816">Tricarboxylic acid cycle</keyword>
<comment type="function">
    <text evidence="5">Involved in the TCA cycle. Catalyzes the stereospecific interconversion of fumarate to L-malate.</text>
</comment>
<dbReference type="PRINTS" id="PR00149">
    <property type="entry name" value="FUMRATELYASE"/>
</dbReference>
<dbReference type="InterPro" id="IPR020557">
    <property type="entry name" value="Fumarate_lyase_CS"/>
</dbReference>
<evidence type="ECO:0000256" key="5">
    <source>
        <dbReference type="HAMAP-Rule" id="MF_00743"/>
    </source>
</evidence>
<dbReference type="Gene3D" id="1.20.200.10">
    <property type="entry name" value="Fumarase/aspartase (Central domain)"/>
    <property type="match status" value="1"/>
</dbReference>
<dbReference type="Pfam" id="PF10415">
    <property type="entry name" value="FumaraseC_C"/>
    <property type="match status" value="1"/>
</dbReference>
<dbReference type="GO" id="GO:0004333">
    <property type="term" value="F:fumarate hydratase activity"/>
    <property type="evidence" value="ECO:0007669"/>
    <property type="project" value="UniProtKB-EC"/>
</dbReference>
<feature type="domain" description="Fumarate lyase N-terminal" evidence="6">
    <location>
        <begin position="12"/>
        <end position="351"/>
    </location>
</feature>
<evidence type="ECO:0000313" key="8">
    <source>
        <dbReference type="EMBL" id="MDM4014874.1"/>
    </source>
</evidence>
<feature type="binding site" evidence="5">
    <location>
        <position position="328"/>
    </location>
    <ligand>
        <name>substrate</name>
    </ligand>
</feature>
<comment type="pathway">
    <text evidence="5">Carbohydrate metabolism; tricarboxylic acid cycle; (S)-malate from fumarate: step 1/1.</text>
</comment>
<evidence type="ECO:0000259" key="6">
    <source>
        <dbReference type="Pfam" id="PF00206"/>
    </source>
</evidence>